<dbReference type="InterPro" id="IPR029044">
    <property type="entry name" value="Nucleotide-diphossugar_trans"/>
</dbReference>
<evidence type="ECO:0000256" key="11">
    <source>
        <dbReference type="SAM" id="MobiDB-lite"/>
    </source>
</evidence>
<evidence type="ECO:0000256" key="8">
    <source>
        <dbReference type="ARBA" id="ARBA00040894"/>
    </source>
</evidence>
<proteinExistence type="inferred from homology"/>
<evidence type="ECO:0000256" key="5">
    <source>
        <dbReference type="ARBA" id="ARBA00022679"/>
    </source>
</evidence>
<evidence type="ECO:0000256" key="2">
    <source>
        <dbReference type="ARBA" id="ARBA00001946"/>
    </source>
</evidence>
<sequence length="283" mass="30462">MDHVAWRRRRSFPAEAFAGVLSGSPLRVAVCVPARDEEETIAGVLAPLVALRDEGLVADVAVAFSASRDRTLDEARDAGARIIDVGSPSGKGDAIWRAQEEMEGDIVCLVDGDLIDVDRHWIEQLAGPLIADPAIGLVKGAFARPLNADGTLDPSGGGRVTELLAKPLLRRFYPELTVLRQPLSGQIAIRRDLLASLPVWTGYALEIGMLIETWRRAGLEAIAEADIGVVRNRHQRLADLAAMSEAILWCVAVQLARDGRLTGPDGEPPAGVVERPPIYAPRP</sequence>
<comment type="catalytic activity">
    <reaction evidence="9">
        <text>(2R)-3-phosphoglycerate + UDP-alpha-D-glucose = (2R)-2-O-(alpha-D-glucopyranosyl)-3-phospho-glycerate + UDP + H(+)</text>
        <dbReference type="Rhea" id="RHEA:31319"/>
        <dbReference type="ChEBI" id="CHEBI:15378"/>
        <dbReference type="ChEBI" id="CHEBI:58223"/>
        <dbReference type="ChEBI" id="CHEBI:58272"/>
        <dbReference type="ChEBI" id="CHEBI:58885"/>
        <dbReference type="ChEBI" id="CHEBI:62600"/>
        <dbReference type="EC" id="2.4.1.266"/>
    </reaction>
    <physiologicalReaction direction="left-to-right" evidence="9">
        <dbReference type="Rhea" id="RHEA:31320"/>
    </physiologicalReaction>
</comment>
<protein>
    <recommendedName>
        <fullName evidence="8">Glucosyl-3-phosphoglycerate synthase</fullName>
        <ecNumber evidence="7">2.4.1.266</ecNumber>
    </recommendedName>
</protein>
<evidence type="ECO:0000259" key="12">
    <source>
        <dbReference type="Pfam" id="PF00535"/>
    </source>
</evidence>
<evidence type="ECO:0000256" key="10">
    <source>
        <dbReference type="ARBA" id="ARBA00048997"/>
    </source>
</evidence>
<comment type="similarity">
    <text evidence="3">Belongs to the glycosyltransferase 2 family.</text>
</comment>
<keyword evidence="5 13" id="KW-0808">Transferase</keyword>
<keyword evidence="4 13" id="KW-0328">Glycosyltransferase</keyword>
<evidence type="ECO:0000256" key="1">
    <source>
        <dbReference type="ARBA" id="ARBA00001936"/>
    </source>
</evidence>
<dbReference type="GO" id="GO:0016757">
    <property type="term" value="F:glycosyltransferase activity"/>
    <property type="evidence" value="ECO:0007669"/>
    <property type="project" value="UniProtKB-KW"/>
</dbReference>
<dbReference type="Proteomes" id="UP001162834">
    <property type="component" value="Chromosome"/>
</dbReference>
<comment type="cofactor">
    <cofactor evidence="2">
        <name>Mg(2+)</name>
        <dbReference type="ChEBI" id="CHEBI:18420"/>
    </cofactor>
</comment>
<comment type="cofactor">
    <cofactor evidence="1">
        <name>Mn(2+)</name>
        <dbReference type="ChEBI" id="CHEBI:29035"/>
    </cofactor>
</comment>
<organism evidence="13 14">
    <name type="scientific">Capillimicrobium parvum</name>
    <dbReference type="NCBI Taxonomy" id="2884022"/>
    <lineage>
        <taxon>Bacteria</taxon>
        <taxon>Bacillati</taxon>
        <taxon>Actinomycetota</taxon>
        <taxon>Thermoleophilia</taxon>
        <taxon>Solirubrobacterales</taxon>
        <taxon>Capillimicrobiaceae</taxon>
        <taxon>Capillimicrobium</taxon>
    </lineage>
</organism>
<evidence type="ECO:0000256" key="7">
    <source>
        <dbReference type="ARBA" id="ARBA00039022"/>
    </source>
</evidence>
<evidence type="ECO:0000313" key="14">
    <source>
        <dbReference type="Proteomes" id="UP001162834"/>
    </source>
</evidence>
<evidence type="ECO:0000256" key="6">
    <source>
        <dbReference type="ARBA" id="ARBA00022842"/>
    </source>
</evidence>
<dbReference type="InterPro" id="IPR001173">
    <property type="entry name" value="Glyco_trans_2-like"/>
</dbReference>
<feature type="region of interest" description="Disordered" evidence="11">
    <location>
        <begin position="262"/>
        <end position="283"/>
    </location>
</feature>
<dbReference type="AlphaFoldDB" id="A0A9E6Y2R3"/>
<feature type="domain" description="Glycosyltransferase 2-like" evidence="12">
    <location>
        <begin position="30"/>
        <end position="137"/>
    </location>
</feature>
<dbReference type="KEGG" id="sbae:DSM104329_05345"/>
<comment type="catalytic activity">
    <reaction evidence="10">
        <text>an NDP-alpha-D-glucose + (2R)-3-phosphoglycerate = (2R)-2-O-(alpha-D-glucopyranosyl)-3-phospho-glycerate + a ribonucleoside 5'-diphosphate + H(+)</text>
        <dbReference type="Rhea" id="RHEA:47244"/>
        <dbReference type="ChEBI" id="CHEBI:15378"/>
        <dbReference type="ChEBI" id="CHEBI:57930"/>
        <dbReference type="ChEBI" id="CHEBI:58272"/>
        <dbReference type="ChEBI" id="CHEBI:62600"/>
        <dbReference type="ChEBI" id="CHEBI:76533"/>
        <dbReference type="EC" id="2.4.1.266"/>
    </reaction>
    <physiologicalReaction direction="left-to-right" evidence="10">
        <dbReference type="Rhea" id="RHEA:47245"/>
    </physiologicalReaction>
</comment>
<dbReference type="RefSeq" id="WP_259312925.1">
    <property type="nucleotide sequence ID" value="NZ_CP087164.1"/>
</dbReference>
<gene>
    <name evidence="13" type="primary">gpgS</name>
    <name evidence="13" type="ORF">DSM104329_05345</name>
</gene>
<dbReference type="Pfam" id="PF00535">
    <property type="entry name" value="Glycos_transf_2"/>
    <property type="match status" value="1"/>
</dbReference>
<name>A0A9E6Y2R3_9ACTN</name>
<dbReference type="SUPFAM" id="SSF53448">
    <property type="entry name" value="Nucleotide-diphospho-sugar transferases"/>
    <property type="match status" value="1"/>
</dbReference>
<accession>A0A9E6Y2R3</accession>
<evidence type="ECO:0000256" key="9">
    <source>
        <dbReference type="ARBA" id="ARBA00048689"/>
    </source>
</evidence>
<keyword evidence="6" id="KW-0460">Magnesium</keyword>
<dbReference type="InterPro" id="IPR050256">
    <property type="entry name" value="Glycosyltransferase_2"/>
</dbReference>
<dbReference type="EC" id="2.4.1.266" evidence="7"/>
<reference evidence="13" key="1">
    <citation type="journal article" date="2022" name="Int. J. Syst. Evol. Microbiol.">
        <title>Pseudomonas aegrilactucae sp. nov. and Pseudomonas morbosilactucae sp. nov., pathogens causing bacterial rot of lettuce in Japan.</title>
        <authorList>
            <person name="Sawada H."/>
            <person name="Fujikawa T."/>
            <person name="Satou M."/>
        </authorList>
    </citation>
    <scope>NUCLEOTIDE SEQUENCE</scope>
    <source>
        <strain evidence="13">0166_1</strain>
    </source>
</reference>
<evidence type="ECO:0000313" key="13">
    <source>
        <dbReference type="EMBL" id="UGS38914.1"/>
    </source>
</evidence>
<dbReference type="PANTHER" id="PTHR48090:SF10">
    <property type="entry name" value="GLUCOSYL-3-PHOSPHOGLYCERATE SYNTHASE"/>
    <property type="match status" value="1"/>
</dbReference>
<dbReference type="EMBL" id="CP087164">
    <property type="protein sequence ID" value="UGS38914.1"/>
    <property type="molecule type" value="Genomic_DNA"/>
</dbReference>
<dbReference type="PANTHER" id="PTHR48090">
    <property type="entry name" value="UNDECAPRENYL-PHOSPHATE 4-DEOXY-4-FORMAMIDO-L-ARABINOSE TRANSFERASE-RELATED"/>
    <property type="match status" value="1"/>
</dbReference>
<evidence type="ECO:0000256" key="4">
    <source>
        <dbReference type="ARBA" id="ARBA00022676"/>
    </source>
</evidence>
<dbReference type="Gene3D" id="3.90.550.10">
    <property type="entry name" value="Spore Coat Polysaccharide Biosynthesis Protein SpsA, Chain A"/>
    <property type="match status" value="1"/>
</dbReference>
<evidence type="ECO:0000256" key="3">
    <source>
        <dbReference type="ARBA" id="ARBA00006739"/>
    </source>
</evidence>
<keyword evidence="14" id="KW-1185">Reference proteome</keyword>